<name>A0A9D2D6Z8_9FIRM</name>
<gene>
    <name evidence="7" type="ORF">H9726_04825</name>
</gene>
<dbReference type="Gene3D" id="3.40.109.10">
    <property type="entry name" value="NADH Oxidase"/>
    <property type="match status" value="1"/>
</dbReference>
<dbReference type="InterPro" id="IPR029478">
    <property type="entry name" value="TM1586_NiRdase"/>
</dbReference>
<dbReference type="PANTHER" id="PTHR43673:SF2">
    <property type="entry name" value="NITROREDUCTASE"/>
    <property type="match status" value="1"/>
</dbReference>
<comment type="similarity">
    <text evidence="2">Belongs to the nitroreductase family.</text>
</comment>
<dbReference type="PANTHER" id="PTHR43673">
    <property type="entry name" value="NAD(P)H NITROREDUCTASE YDGI-RELATED"/>
    <property type="match status" value="1"/>
</dbReference>
<organism evidence="7 8">
    <name type="scientific">Candidatus Borkfalkia avicola</name>
    <dbReference type="NCBI Taxonomy" id="2838503"/>
    <lineage>
        <taxon>Bacteria</taxon>
        <taxon>Bacillati</taxon>
        <taxon>Bacillota</taxon>
        <taxon>Clostridia</taxon>
        <taxon>Christensenellales</taxon>
        <taxon>Christensenellaceae</taxon>
        <taxon>Candidatus Borkfalkia</taxon>
    </lineage>
</organism>
<proteinExistence type="inferred from homology"/>
<evidence type="ECO:0000256" key="3">
    <source>
        <dbReference type="ARBA" id="ARBA00022630"/>
    </source>
</evidence>
<dbReference type="GO" id="GO:0016491">
    <property type="term" value="F:oxidoreductase activity"/>
    <property type="evidence" value="ECO:0007669"/>
    <property type="project" value="UniProtKB-KW"/>
</dbReference>
<feature type="domain" description="Putative nitroreductase TM1586" evidence="6">
    <location>
        <begin position="2"/>
        <end position="216"/>
    </location>
</feature>
<sequence length="225" mass="24394">MDVMELMRARHSVRAYESRPVEEEKVALLEAELAACNAQGGLRMRAVFGEKGAFSSAMAKYGKFSGVENYIAVVAEKGAKGAAVRAGYYGERAVLAAQALGLNTCWAVMTFSKRKAKKYAALQRGEKLLCVIAFGYGKTQGVPHRSKPLAKVINAPEDAPAWFVRGAEAALLAPTAMNGQKFLFTLLPDGIVRLENGGFCAALDRGILKCHFELGAGKENFRWEE</sequence>
<dbReference type="SUPFAM" id="SSF55469">
    <property type="entry name" value="FMN-dependent nitroreductase-like"/>
    <property type="match status" value="1"/>
</dbReference>
<evidence type="ECO:0000313" key="8">
    <source>
        <dbReference type="Proteomes" id="UP000824025"/>
    </source>
</evidence>
<evidence type="ECO:0000313" key="7">
    <source>
        <dbReference type="EMBL" id="HIZ09796.1"/>
    </source>
</evidence>
<dbReference type="AlphaFoldDB" id="A0A9D2D6Z8"/>
<evidence type="ECO:0000256" key="2">
    <source>
        <dbReference type="ARBA" id="ARBA00007118"/>
    </source>
</evidence>
<evidence type="ECO:0000256" key="1">
    <source>
        <dbReference type="ARBA" id="ARBA00001917"/>
    </source>
</evidence>
<accession>A0A9D2D6Z8</accession>
<keyword evidence="4" id="KW-0288">FMN</keyword>
<dbReference type="InterPro" id="IPR000415">
    <property type="entry name" value="Nitroreductase-like"/>
</dbReference>
<dbReference type="EMBL" id="DXCF01000026">
    <property type="protein sequence ID" value="HIZ09796.1"/>
    <property type="molecule type" value="Genomic_DNA"/>
</dbReference>
<protein>
    <submittedName>
        <fullName evidence="7">Nitroreductase family protein</fullName>
    </submittedName>
</protein>
<dbReference type="Pfam" id="PF14512">
    <property type="entry name" value="TM1586_NiRdase"/>
    <property type="match status" value="1"/>
</dbReference>
<reference evidence="7" key="2">
    <citation type="submission" date="2021-04" db="EMBL/GenBank/DDBJ databases">
        <authorList>
            <person name="Gilroy R."/>
        </authorList>
    </citation>
    <scope>NUCLEOTIDE SEQUENCE</scope>
    <source>
        <strain evidence="7">CHK192-19661</strain>
    </source>
</reference>
<dbReference type="Proteomes" id="UP000824025">
    <property type="component" value="Unassembled WGS sequence"/>
</dbReference>
<comment type="caution">
    <text evidence="7">The sequence shown here is derived from an EMBL/GenBank/DDBJ whole genome shotgun (WGS) entry which is preliminary data.</text>
</comment>
<comment type="cofactor">
    <cofactor evidence="1">
        <name>FMN</name>
        <dbReference type="ChEBI" id="CHEBI:58210"/>
    </cofactor>
</comment>
<evidence type="ECO:0000256" key="5">
    <source>
        <dbReference type="ARBA" id="ARBA00023002"/>
    </source>
</evidence>
<keyword evidence="3" id="KW-0285">Flavoprotein</keyword>
<reference evidence="7" key="1">
    <citation type="journal article" date="2021" name="PeerJ">
        <title>Extensive microbial diversity within the chicken gut microbiome revealed by metagenomics and culture.</title>
        <authorList>
            <person name="Gilroy R."/>
            <person name="Ravi A."/>
            <person name="Getino M."/>
            <person name="Pursley I."/>
            <person name="Horton D.L."/>
            <person name="Alikhan N.F."/>
            <person name="Baker D."/>
            <person name="Gharbi K."/>
            <person name="Hall N."/>
            <person name="Watson M."/>
            <person name="Adriaenssens E.M."/>
            <person name="Foster-Nyarko E."/>
            <person name="Jarju S."/>
            <person name="Secka A."/>
            <person name="Antonio M."/>
            <person name="Oren A."/>
            <person name="Chaudhuri R.R."/>
            <person name="La Ragione R."/>
            <person name="Hildebrand F."/>
            <person name="Pallen M.J."/>
        </authorList>
    </citation>
    <scope>NUCLEOTIDE SEQUENCE</scope>
    <source>
        <strain evidence="7">CHK192-19661</strain>
    </source>
</reference>
<keyword evidence="5" id="KW-0560">Oxidoreductase</keyword>
<evidence type="ECO:0000259" key="6">
    <source>
        <dbReference type="Pfam" id="PF14512"/>
    </source>
</evidence>
<evidence type="ECO:0000256" key="4">
    <source>
        <dbReference type="ARBA" id="ARBA00022643"/>
    </source>
</evidence>